<comment type="caution">
    <text evidence="2">The sequence shown here is derived from an EMBL/GenBank/DDBJ whole genome shotgun (WGS) entry which is preliminary data.</text>
</comment>
<dbReference type="AlphaFoldDB" id="A0A2I1GA97"/>
<accession>A0A2I1GA97</accession>
<name>A0A2I1GA97_9GLOM</name>
<dbReference type="VEuPathDB" id="FungiDB:FUN_014868"/>
<dbReference type="EMBL" id="LLXI01000257">
    <property type="protein sequence ID" value="PKY43491.1"/>
    <property type="molecule type" value="Genomic_DNA"/>
</dbReference>
<feature type="compositionally biased region" description="Basic and acidic residues" evidence="1">
    <location>
        <begin position="66"/>
        <end position="84"/>
    </location>
</feature>
<gene>
    <name evidence="2" type="ORF">RhiirA4_398832</name>
</gene>
<proteinExistence type="predicted"/>
<evidence type="ECO:0000256" key="1">
    <source>
        <dbReference type="SAM" id="MobiDB-lite"/>
    </source>
</evidence>
<evidence type="ECO:0000313" key="2">
    <source>
        <dbReference type="EMBL" id="PKY43491.1"/>
    </source>
</evidence>
<reference evidence="2 3" key="1">
    <citation type="submission" date="2015-10" db="EMBL/GenBank/DDBJ databases">
        <title>Genome analyses suggest a sexual origin of heterokaryosis in a supposedly ancient asexual fungus.</title>
        <authorList>
            <person name="Ropars J."/>
            <person name="Sedzielewska K."/>
            <person name="Noel J."/>
            <person name="Charron P."/>
            <person name="Farinelli L."/>
            <person name="Marton T."/>
            <person name="Kruger M."/>
            <person name="Pelin A."/>
            <person name="Brachmann A."/>
            <person name="Corradi N."/>
        </authorList>
    </citation>
    <scope>NUCLEOTIDE SEQUENCE [LARGE SCALE GENOMIC DNA]</scope>
    <source>
        <strain evidence="2 3">A4</strain>
    </source>
</reference>
<evidence type="ECO:0000313" key="3">
    <source>
        <dbReference type="Proteomes" id="UP000234323"/>
    </source>
</evidence>
<keyword evidence="3" id="KW-1185">Reference proteome</keyword>
<dbReference type="VEuPathDB" id="FungiDB:RhiirFUN_012045"/>
<feature type="compositionally biased region" description="Basic and acidic residues" evidence="1">
    <location>
        <begin position="91"/>
        <end position="108"/>
    </location>
</feature>
<feature type="region of interest" description="Disordered" evidence="1">
    <location>
        <begin position="49"/>
        <end position="108"/>
    </location>
</feature>
<dbReference type="Proteomes" id="UP000234323">
    <property type="component" value="Unassembled WGS sequence"/>
</dbReference>
<sequence length="108" mass="12242">MIIPKEILIDIFNDDGDEEYQAFNSGGGNRDGYQSVKQNDLNYKQIQIVRQDETDGSSSNGIDGMGRNESEPSKRDKPKGKEETFGFNNDDLQKFIDPDDNDKLKHIV</sequence>
<protein>
    <submittedName>
        <fullName evidence="2">Uncharacterized protein</fullName>
    </submittedName>
</protein>
<organism evidence="2 3">
    <name type="scientific">Rhizophagus irregularis</name>
    <dbReference type="NCBI Taxonomy" id="588596"/>
    <lineage>
        <taxon>Eukaryota</taxon>
        <taxon>Fungi</taxon>
        <taxon>Fungi incertae sedis</taxon>
        <taxon>Mucoromycota</taxon>
        <taxon>Glomeromycotina</taxon>
        <taxon>Glomeromycetes</taxon>
        <taxon>Glomerales</taxon>
        <taxon>Glomeraceae</taxon>
        <taxon>Rhizophagus</taxon>
    </lineage>
</organism>
<dbReference type="VEuPathDB" id="FungiDB:RhiirA1_440816"/>